<dbReference type="Gene3D" id="2.60.40.20">
    <property type="entry name" value="Alpha-amylase inhibitor"/>
    <property type="match status" value="1"/>
</dbReference>
<evidence type="ECO:0000313" key="2">
    <source>
        <dbReference type="EMBL" id="GHC71470.1"/>
    </source>
</evidence>
<gene>
    <name evidence="2" type="ORF">GCM10010507_58030</name>
</gene>
<name>A0A918TZG5_STRCJ</name>
<dbReference type="GO" id="GO:0015066">
    <property type="term" value="F:alpha-amylase inhibitor activity"/>
    <property type="evidence" value="ECO:0007669"/>
    <property type="project" value="InterPro"/>
</dbReference>
<dbReference type="AlphaFoldDB" id="A0A918TZG5"/>
<protein>
    <recommendedName>
        <fullName evidence="4">Beta-Ig-H3/fasciclin</fullName>
    </recommendedName>
</protein>
<feature type="signal peptide" evidence="1">
    <location>
        <begin position="1"/>
        <end position="27"/>
    </location>
</feature>
<dbReference type="Proteomes" id="UP000646244">
    <property type="component" value="Unassembled WGS sequence"/>
</dbReference>
<accession>A0A918TZG5</accession>
<organism evidence="2 3">
    <name type="scientific">Streptomyces cinnamoneus</name>
    <name type="common">Streptoverticillium cinnamoneum</name>
    <dbReference type="NCBI Taxonomy" id="53446"/>
    <lineage>
        <taxon>Bacteria</taxon>
        <taxon>Bacillati</taxon>
        <taxon>Actinomycetota</taxon>
        <taxon>Actinomycetes</taxon>
        <taxon>Kitasatosporales</taxon>
        <taxon>Streptomycetaceae</taxon>
        <taxon>Streptomyces</taxon>
        <taxon>Streptomyces cinnamoneus group</taxon>
    </lineage>
</organism>
<comment type="caution">
    <text evidence="2">The sequence shown here is derived from an EMBL/GenBank/DDBJ whole genome shotgun (WGS) entry which is preliminary data.</text>
</comment>
<evidence type="ECO:0000313" key="3">
    <source>
        <dbReference type="Proteomes" id="UP000646244"/>
    </source>
</evidence>
<evidence type="ECO:0000256" key="1">
    <source>
        <dbReference type="SAM" id="SignalP"/>
    </source>
</evidence>
<dbReference type="RefSeq" id="WP_190112908.1">
    <property type="nucleotide sequence ID" value="NZ_BMVB01000033.1"/>
</dbReference>
<keyword evidence="1" id="KW-0732">Signal</keyword>
<dbReference type="EMBL" id="BMVB01000033">
    <property type="protein sequence ID" value="GHC71470.1"/>
    <property type="molecule type" value="Genomic_DNA"/>
</dbReference>
<proteinExistence type="predicted"/>
<reference evidence="2" key="2">
    <citation type="submission" date="2020-09" db="EMBL/GenBank/DDBJ databases">
        <authorList>
            <person name="Sun Q."/>
            <person name="Ohkuma M."/>
        </authorList>
    </citation>
    <scope>NUCLEOTIDE SEQUENCE</scope>
    <source>
        <strain evidence="2">JCM 4633</strain>
    </source>
</reference>
<evidence type="ECO:0008006" key="4">
    <source>
        <dbReference type="Google" id="ProtNLM"/>
    </source>
</evidence>
<feature type="chain" id="PRO_5036927766" description="Beta-Ig-H3/fasciclin" evidence="1">
    <location>
        <begin position="28"/>
        <end position="107"/>
    </location>
</feature>
<reference evidence="2" key="1">
    <citation type="journal article" date="2014" name="Int. J. Syst. Evol. Microbiol.">
        <title>Complete genome sequence of Corynebacterium casei LMG S-19264T (=DSM 44701T), isolated from a smear-ripened cheese.</title>
        <authorList>
            <consortium name="US DOE Joint Genome Institute (JGI-PGF)"/>
            <person name="Walter F."/>
            <person name="Albersmeier A."/>
            <person name="Kalinowski J."/>
            <person name="Ruckert C."/>
        </authorList>
    </citation>
    <scope>NUCLEOTIDE SEQUENCE</scope>
    <source>
        <strain evidence="2">JCM 4633</strain>
    </source>
</reference>
<sequence length="107" mass="10866">MNKLVKAAAVTLGGVALIGAVSGTAQAATSPATADAPGCVTLDAPYTMFGGMVKATVTNGCTQPVNVRIVYPNGPGRTCHTVAPQQSVVESYWSFGFGWTAKSLISC</sequence>
<dbReference type="InterPro" id="IPR036379">
    <property type="entry name" value="A-amylase_inhib_sf"/>
</dbReference>
<dbReference type="SUPFAM" id="SSF49498">
    <property type="entry name" value="alpha-Amylase inhibitor tendamistat"/>
    <property type="match status" value="1"/>
</dbReference>